<dbReference type="PANTHER" id="PTHR35812:SF1">
    <property type="entry name" value="LIPOPROTEIN"/>
    <property type="match status" value="1"/>
</dbReference>
<dbReference type="InterPro" id="IPR011460">
    <property type="entry name" value="Lcl_C"/>
</dbReference>
<gene>
    <name evidence="2" type="ORF">CVT08_01840</name>
</gene>
<evidence type="ECO:0000313" key="3">
    <source>
        <dbReference type="Proteomes" id="UP000594707"/>
    </source>
</evidence>
<evidence type="ECO:0000313" key="2">
    <source>
        <dbReference type="EMBL" id="QPH96057.1"/>
    </source>
</evidence>
<dbReference type="PANTHER" id="PTHR35812">
    <property type="entry name" value="LIPOPROTEIN"/>
    <property type="match status" value="1"/>
</dbReference>
<feature type="domain" description="Lcl C-terminal" evidence="1">
    <location>
        <begin position="3"/>
        <end position="117"/>
    </location>
</feature>
<proteinExistence type="predicted"/>
<dbReference type="RefSeq" id="WP_159070995.1">
    <property type="nucleotide sequence ID" value="NZ_CABPTT010000003.1"/>
</dbReference>
<dbReference type="Proteomes" id="UP000594707">
    <property type="component" value="Chromosome"/>
</dbReference>
<dbReference type="Pfam" id="PF07603">
    <property type="entry name" value="Lcl_C"/>
    <property type="match status" value="1"/>
</dbReference>
<accession>A0A7S9RQZ7</accession>
<name>A0A7S9RQZ7_9BACT</name>
<reference evidence="2 3" key="1">
    <citation type="journal article" date="2018" name="Emerg. Microbes Infect.">
        <title>Genomic analysis of oral Campylobacter concisus strains identified a potential bacterial molecular marker associated with active Crohn's disease.</title>
        <authorList>
            <person name="Liu F."/>
            <person name="Ma R."/>
            <person name="Tay C.Y.A."/>
            <person name="Octavia S."/>
            <person name="Lan R."/>
            <person name="Chung H.K.L."/>
            <person name="Riordan S.M."/>
            <person name="Grimm M.C."/>
            <person name="Leong R.W."/>
            <person name="Tanaka M.M."/>
            <person name="Connor S."/>
            <person name="Zhang L."/>
        </authorList>
    </citation>
    <scope>NUCLEOTIDE SEQUENCE [LARGE SCALE GENOMIC DNA]</scope>
    <source>
        <strain evidence="2 3">P13UCO-S1</strain>
    </source>
</reference>
<organism evidence="2 3">
    <name type="scientific">Campylobacter concisus</name>
    <dbReference type="NCBI Taxonomy" id="199"/>
    <lineage>
        <taxon>Bacteria</taxon>
        <taxon>Pseudomonadati</taxon>
        <taxon>Campylobacterota</taxon>
        <taxon>Epsilonproteobacteria</taxon>
        <taxon>Campylobacterales</taxon>
        <taxon>Campylobacteraceae</taxon>
        <taxon>Campylobacter</taxon>
    </lineage>
</organism>
<dbReference type="EMBL" id="CP060705">
    <property type="protein sequence ID" value="QPH96057.1"/>
    <property type="molecule type" value="Genomic_DNA"/>
</dbReference>
<evidence type="ECO:0000259" key="1">
    <source>
        <dbReference type="Pfam" id="PF07603"/>
    </source>
</evidence>
<dbReference type="AlphaFoldDB" id="A0A7S9RQZ7"/>
<protein>
    <submittedName>
        <fullName evidence="2">DUF1566 domain-containing protein</fullName>
    </submittedName>
</protein>
<sequence length="119" mass="13961">MEVVRDNIYKLMWQDGDLPPFRMYYDKAVQYCENLNFAGFDDWRLPTVNELLSIIDYSKYSSAMNLAFKYADIPSGKYWSSTKSADDSSDVWVVDFDNGEDFRYSVSSHKGLVRCVRQY</sequence>